<keyword evidence="2" id="KW-0804">Transcription</keyword>
<dbReference type="Proteomes" id="UP000469424">
    <property type="component" value="Unassembled WGS sequence"/>
</dbReference>
<dbReference type="InterPro" id="IPR036390">
    <property type="entry name" value="WH_DNA-bd_sf"/>
</dbReference>
<keyword evidence="2" id="KW-0067">ATP-binding</keyword>
<dbReference type="RefSeq" id="WP_154554630.1">
    <property type="nucleotide sequence ID" value="NZ_VUNA01000013.1"/>
</dbReference>
<evidence type="ECO:0000313" key="5">
    <source>
        <dbReference type="Proteomes" id="UP000469424"/>
    </source>
</evidence>
<comment type="catalytic activity">
    <reaction evidence="2">
        <text>biotin + L-lysyl-[protein] + ATP = N(6)-biotinyl-L-lysyl-[protein] + AMP + diphosphate + H(+)</text>
        <dbReference type="Rhea" id="RHEA:11756"/>
        <dbReference type="Rhea" id="RHEA-COMP:9752"/>
        <dbReference type="Rhea" id="RHEA-COMP:10505"/>
        <dbReference type="ChEBI" id="CHEBI:15378"/>
        <dbReference type="ChEBI" id="CHEBI:29969"/>
        <dbReference type="ChEBI" id="CHEBI:30616"/>
        <dbReference type="ChEBI" id="CHEBI:33019"/>
        <dbReference type="ChEBI" id="CHEBI:57586"/>
        <dbReference type="ChEBI" id="CHEBI:83144"/>
        <dbReference type="ChEBI" id="CHEBI:456215"/>
        <dbReference type="EC" id="6.3.4.15"/>
    </reaction>
</comment>
<feature type="binding site" evidence="2">
    <location>
        <begin position="127"/>
        <end position="129"/>
    </location>
    <ligand>
        <name>biotin</name>
        <dbReference type="ChEBI" id="CHEBI:57586"/>
    </ligand>
</feature>
<dbReference type="GO" id="GO:0004077">
    <property type="term" value="F:biotin--[biotin carboxyl-carrier protein] ligase activity"/>
    <property type="evidence" value="ECO:0007669"/>
    <property type="project" value="UniProtKB-UniRule"/>
</dbReference>
<dbReference type="Gene3D" id="1.10.10.10">
    <property type="entry name" value="Winged helix-like DNA-binding domain superfamily/Winged helix DNA-binding domain"/>
    <property type="match status" value="1"/>
</dbReference>
<protein>
    <recommendedName>
        <fullName evidence="2">Bifunctional ligase/repressor BirA</fullName>
    </recommendedName>
    <alternativeName>
        <fullName evidence="2">Biotin--[acetyl-CoA-carboxylase] ligase</fullName>
        <ecNumber evidence="2">6.3.4.15</ecNumber>
    </alternativeName>
    <alternativeName>
        <fullName evidence="2">Biotin--protein ligase</fullName>
    </alternativeName>
    <alternativeName>
        <fullName evidence="2">Biotin-[acetyl-CoA carboxylase] synthetase</fullName>
    </alternativeName>
</protein>
<dbReference type="InterPro" id="IPR036388">
    <property type="entry name" value="WH-like_DNA-bd_sf"/>
</dbReference>
<evidence type="ECO:0000259" key="3">
    <source>
        <dbReference type="PROSITE" id="PS51733"/>
    </source>
</evidence>
<dbReference type="SUPFAM" id="SSF55681">
    <property type="entry name" value="Class II aaRS and biotin synthetases"/>
    <property type="match status" value="1"/>
</dbReference>
<proteinExistence type="inferred from homology"/>
<dbReference type="GO" id="GO:0009249">
    <property type="term" value="P:protein lipoylation"/>
    <property type="evidence" value="ECO:0007669"/>
    <property type="project" value="UniProtKB-ARBA"/>
</dbReference>
<reference evidence="4 5" key="1">
    <citation type="submission" date="2019-08" db="EMBL/GenBank/DDBJ databases">
        <title>In-depth cultivation of the pig gut microbiome towards novel bacterial diversity and tailored functional studies.</title>
        <authorList>
            <person name="Wylensek D."/>
            <person name="Hitch T.C.A."/>
            <person name="Clavel T."/>
        </authorList>
    </citation>
    <scope>NUCLEOTIDE SEQUENCE [LARGE SCALE GENOMIC DNA]</scope>
    <source>
        <strain evidence="4 5">WCA-MUC-591-APC-4B</strain>
    </source>
</reference>
<accession>A0A6N7XM97</accession>
<dbReference type="EC" id="6.3.4.15" evidence="2"/>
<keyword evidence="2" id="KW-0238">DNA-binding</keyword>
<dbReference type="InterPro" id="IPR030855">
    <property type="entry name" value="Bifunct_BirA"/>
</dbReference>
<dbReference type="NCBIfam" id="TIGR00121">
    <property type="entry name" value="birA_ligase"/>
    <property type="match status" value="1"/>
</dbReference>
<dbReference type="InterPro" id="IPR004143">
    <property type="entry name" value="BPL_LPL_catalytic"/>
</dbReference>
<evidence type="ECO:0000256" key="1">
    <source>
        <dbReference type="ARBA" id="ARBA00022598"/>
    </source>
</evidence>
<keyword evidence="1 2" id="KW-0436">Ligase</keyword>
<dbReference type="Pfam" id="PF03099">
    <property type="entry name" value="BPL_LplA_LipB"/>
    <property type="match status" value="1"/>
</dbReference>
<dbReference type="SUPFAM" id="SSF46785">
    <property type="entry name" value="Winged helix' DNA-binding domain"/>
    <property type="match status" value="1"/>
</dbReference>
<keyword evidence="5" id="KW-1185">Reference proteome</keyword>
<dbReference type="InterPro" id="IPR045864">
    <property type="entry name" value="aa-tRNA-synth_II/BPL/LPL"/>
</dbReference>
<comment type="caution">
    <text evidence="4">The sequence shown here is derived from an EMBL/GenBank/DDBJ whole genome shotgun (WGS) entry which is preliminary data.</text>
</comment>
<gene>
    <name evidence="2" type="primary">birA</name>
    <name evidence="4" type="ORF">FYJ65_06955</name>
</gene>
<feature type="binding site" evidence="2">
    <location>
        <position position="194"/>
    </location>
    <ligand>
        <name>biotin</name>
        <dbReference type="ChEBI" id="CHEBI:57586"/>
    </ligand>
</feature>
<dbReference type="Gene3D" id="3.30.930.10">
    <property type="entry name" value="Bira Bifunctional Protein, Domain 2"/>
    <property type="match status" value="1"/>
</dbReference>
<dbReference type="GO" id="GO:0005737">
    <property type="term" value="C:cytoplasm"/>
    <property type="evidence" value="ECO:0007669"/>
    <property type="project" value="TreeGrafter"/>
</dbReference>
<feature type="binding site" evidence="2">
    <location>
        <begin position="101"/>
        <end position="103"/>
    </location>
    <ligand>
        <name>biotin</name>
        <dbReference type="ChEBI" id="CHEBI:57586"/>
    </ligand>
</feature>
<dbReference type="Pfam" id="PF08279">
    <property type="entry name" value="HTH_11"/>
    <property type="match status" value="1"/>
</dbReference>
<comment type="similarity">
    <text evidence="2">Belongs to the biotin--protein ligase family.</text>
</comment>
<dbReference type="HAMAP" id="MF_00978">
    <property type="entry name" value="Bifunct_BirA"/>
    <property type="match status" value="1"/>
</dbReference>
<keyword evidence="2" id="KW-0092">Biotin</keyword>
<comment type="function">
    <text evidence="2">Acts both as a biotin--[acetyl-CoA-carboxylase] ligase and a repressor.</text>
</comment>
<dbReference type="PANTHER" id="PTHR12835">
    <property type="entry name" value="BIOTIN PROTEIN LIGASE"/>
    <property type="match status" value="1"/>
</dbReference>
<feature type="binding site" evidence="2">
    <location>
        <position position="123"/>
    </location>
    <ligand>
        <name>biotin</name>
        <dbReference type="ChEBI" id="CHEBI:57586"/>
    </ligand>
</feature>
<sequence>MNSSISTRKKILAYLADARTQGVPVSGAALASALGISRNAVWKAIHTLQEEGYDIQSIQSKGYILSSSTDILSEELIQGDLSASGIPENQLLLQVLDSVDSTNNYCRTLDYGDPATAILADRQTGGRGRYGRTFESPKGTGIYLTYSFRPYFPLSQVTHVTSIAAVLTHRVLEKISGEKLGIKWVNDIYKGNLKICGILTEGLGSLESGNFERVIVGIGINCLKDSFPPELAGKAGSLTESEHPSFTRNQIAAVLIAELHRALNEQSHLDTSRYLEEYRKNCFIIGRNVTVSETGKEPYTAYVEGVDSVFRLQVKTPEEHRLLSGGEVSLKL</sequence>
<dbReference type="EMBL" id="VUNA01000013">
    <property type="protein sequence ID" value="MST71069.1"/>
    <property type="molecule type" value="Genomic_DNA"/>
</dbReference>
<evidence type="ECO:0000313" key="4">
    <source>
        <dbReference type="EMBL" id="MST71069.1"/>
    </source>
</evidence>
<dbReference type="AlphaFoldDB" id="A0A6N7XM97"/>
<dbReference type="GO" id="GO:0006355">
    <property type="term" value="P:regulation of DNA-templated transcription"/>
    <property type="evidence" value="ECO:0007669"/>
    <property type="project" value="UniProtKB-UniRule"/>
</dbReference>
<keyword evidence="2" id="KW-0678">Repressor</keyword>
<evidence type="ECO:0000256" key="2">
    <source>
        <dbReference type="HAMAP-Rule" id="MF_00978"/>
    </source>
</evidence>
<feature type="domain" description="BPL/LPL catalytic" evidence="3">
    <location>
        <begin position="85"/>
        <end position="267"/>
    </location>
</feature>
<dbReference type="GO" id="GO:0005524">
    <property type="term" value="F:ATP binding"/>
    <property type="evidence" value="ECO:0007669"/>
    <property type="project" value="UniProtKB-UniRule"/>
</dbReference>
<dbReference type="PANTHER" id="PTHR12835:SF5">
    <property type="entry name" value="BIOTIN--PROTEIN LIGASE"/>
    <property type="match status" value="1"/>
</dbReference>
<dbReference type="InterPro" id="IPR013196">
    <property type="entry name" value="HTH_11"/>
</dbReference>
<feature type="DNA-binding region" description="H-T-H motif" evidence="2">
    <location>
        <begin position="27"/>
        <end position="46"/>
    </location>
</feature>
<keyword evidence="2" id="KW-0805">Transcription regulation</keyword>
<dbReference type="InterPro" id="IPR004408">
    <property type="entry name" value="Biotin_CoA_COase_ligase"/>
</dbReference>
<dbReference type="GO" id="GO:0003677">
    <property type="term" value="F:DNA binding"/>
    <property type="evidence" value="ECO:0007669"/>
    <property type="project" value="UniProtKB-UniRule"/>
</dbReference>
<organism evidence="4 5">
    <name type="scientific">Mogibacterium kristiansenii</name>
    <dbReference type="NCBI Taxonomy" id="2606708"/>
    <lineage>
        <taxon>Bacteria</taxon>
        <taxon>Bacillati</taxon>
        <taxon>Bacillota</taxon>
        <taxon>Clostridia</taxon>
        <taxon>Peptostreptococcales</taxon>
        <taxon>Anaerovoracaceae</taxon>
        <taxon>Mogibacterium</taxon>
    </lineage>
</organism>
<name>A0A6N7XM97_9FIRM</name>
<keyword evidence="2" id="KW-0547">Nucleotide-binding</keyword>
<dbReference type="CDD" id="cd16442">
    <property type="entry name" value="BPL"/>
    <property type="match status" value="1"/>
</dbReference>
<dbReference type="GO" id="GO:0016740">
    <property type="term" value="F:transferase activity"/>
    <property type="evidence" value="ECO:0007669"/>
    <property type="project" value="UniProtKB-ARBA"/>
</dbReference>
<dbReference type="PROSITE" id="PS51733">
    <property type="entry name" value="BPL_LPL_CATALYTIC"/>
    <property type="match status" value="1"/>
</dbReference>